<feature type="non-terminal residue" evidence="1">
    <location>
        <position position="62"/>
    </location>
</feature>
<feature type="non-terminal residue" evidence="1">
    <location>
        <position position="1"/>
    </location>
</feature>
<accession>A0A9P6MF13</accession>
<evidence type="ECO:0000313" key="1">
    <source>
        <dbReference type="EMBL" id="KAF9995789.1"/>
    </source>
</evidence>
<dbReference type="AlphaFoldDB" id="A0A9P6MF13"/>
<comment type="caution">
    <text evidence="1">The sequence shown here is derived from an EMBL/GenBank/DDBJ whole genome shotgun (WGS) entry which is preliminary data.</text>
</comment>
<dbReference type="Proteomes" id="UP000703661">
    <property type="component" value="Unassembled WGS sequence"/>
</dbReference>
<name>A0A9P6MF13_9FUNG</name>
<keyword evidence="2" id="KW-1185">Reference proteome</keyword>
<dbReference type="EMBL" id="JAAAID010003794">
    <property type="protein sequence ID" value="KAF9995789.1"/>
    <property type="molecule type" value="Genomic_DNA"/>
</dbReference>
<reference evidence="1" key="1">
    <citation type="journal article" date="2020" name="Fungal Divers.">
        <title>Resolving the Mortierellaceae phylogeny through synthesis of multi-gene phylogenetics and phylogenomics.</title>
        <authorList>
            <person name="Vandepol N."/>
            <person name="Liber J."/>
            <person name="Desiro A."/>
            <person name="Na H."/>
            <person name="Kennedy M."/>
            <person name="Barry K."/>
            <person name="Grigoriev I.V."/>
            <person name="Miller A.N."/>
            <person name="O'Donnell K."/>
            <person name="Stajich J.E."/>
            <person name="Bonito G."/>
        </authorList>
    </citation>
    <scope>NUCLEOTIDE SEQUENCE</scope>
    <source>
        <strain evidence="1">NRRL 2769</strain>
    </source>
</reference>
<protein>
    <submittedName>
        <fullName evidence="1">Uncharacterized protein</fullName>
    </submittedName>
</protein>
<proteinExistence type="predicted"/>
<organism evidence="1 2">
    <name type="scientific">Entomortierella chlamydospora</name>
    <dbReference type="NCBI Taxonomy" id="101097"/>
    <lineage>
        <taxon>Eukaryota</taxon>
        <taxon>Fungi</taxon>
        <taxon>Fungi incertae sedis</taxon>
        <taxon>Mucoromycota</taxon>
        <taxon>Mortierellomycotina</taxon>
        <taxon>Mortierellomycetes</taxon>
        <taxon>Mortierellales</taxon>
        <taxon>Mortierellaceae</taxon>
        <taxon>Entomortierella</taxon>
    </lineage>
</organism>
<gene>
    <name evidence="1" type="ORF">BGZ80_007414</name>
</gene>
<sequence length="62" mass="7376">DSLIQRYTIDYACNITRKLFTDKEWTEVQTYNEWDFQTSGKTLPVILNEFSPRSKKARTLQS</sequence>
<evidence type="ECO:0000313" key="2">
    <source>
        <dbReference type="Proteomes" id="UP000703661"/>
    </source>
</evidence>